<evidence type="ECO:0000313" key="3">
    <source>
        <dbReference type="Proteomes" id="UP000708208"/>
    </source>
</evidence>
<evidence type="ECO:0000313" key="2">
    <source>
        <dbReference type="EMBL" id="CAG7723362.1"/>
    </source>
</evidence>
<comment type="caution">
    <text evidence="2">The sequence shown here is derived from an EMBL/GenBank/DDBJ whole genome shotgun (WGS) entry which is preliminary data.</text>
</comment>
<name>A0A8J2NRQ3_9HEXA</name>
<keyword evidence="3" id="KW-1185">Reference proteome</keyword>
<dbReference type="AlphaFoldDB" id="A0A8J2NRQ3"/>
<reference evidence="2" key="1">
    <citation type="submission" date="2021-06" db="EMBL/GenBank/DDBJ databases">
        <authorList>
            <person name="Hodson N. C."/>
            <person name="Mongue J. A."/>
            <person name="Jaron S. K."/>
        </authorList>
    </citation>
    <scope>NUCLEOTIDE SEQUENCE</scope>
</reference>
<evidence type="ECO:0000256" key="1">
    <source>
        <dbReference type="SAM" id="Phobius"/>
    </source>
</evidence>
<feature type="transmembrane region" description="Helical" evidence="1">
    <location>
        <begin position="7"/>
        <end position="30"/>
    </location>
</feature>
<keyword evidence="1" id="KW-1133">Transmembrane helix</keyword>
<feature type="transmembrane region" description="Helical" evidence="1">
    <location>
        <begin position="42"/>
        <end position="63"/>
    </location>
</feature>
<organism evidence="2 3">
    <name type="scientific">Allacma fusca</name>
    <dbReference type="NCBI Taxonomy" id="39272"/>
    <lineage>
        <taxon>Eukaryota</taxon>
        <taxon>Metazoa</taxon>
        <taxon>Ecdysozoa</taxon>
        <taxon>Arthropoda</taxon>
        <taxon>Hexapoda</taxon>
        <taxon>Collembola</taxon>
        <taxon>Symphypleona</taxon>
        <taxon>Sminthuridae</taxon>
        <taxon>Allacma</taxon>
    </lineage>
</organism>
<keyword evidence="1" id="KW-0812">Transmembrane</keyword>
<protein>
    <submittedName>
        <fullName evidence="2">Uncharacterized protein</fullName>
    </submittedName>
</protein>
<dbReference type="Proteomes" id="UP000708208">
    <property type="component" value="Unassembled WGS sequence"/>
</dbReference>
<sequence>RDPVYLGAWIVCTAVLLVVALIFYIVAIFTGDLTAWERGYRVLIFSVALVIFGFAMWMVRLYMDEIKEARRRKGPIGALPEDFP</sequence>
<keyword evidence="1" id="KW-0472">Membrane</keyword>
<dbReference type="EMBL" id="CAJVCH010098392">
    <property type="protein sequence ID" value="CAG7723362.1"/>
    <property type="molecule type" value="Genomic_DNA"/>
</dbReference>
<gene>
    <name evidence="2" type="ORF">AFUS01_LOCUS12455</name>
</gene>
<feature type="non-terminal residue" evidence="2">
    <location>
        <position position="1"/>
    </location>
</feature>
<proteinExistence type="predicted"/>
<accession>A0A8J2NRQ3</accession>